<dbReference type="Gene3D" id="1.10.1130.10">
    <property type="entry name" value="Flavocytochrome C3, Chain A"/>
    <property type="match status" value="1"/>
</dbReference>
<dbReference type="InterPro" id="IPR036280">
    <property type="entry name" value="Multihaem_cyt_sf"/>
</dbReference>
<feature type="domain" description="Cytochrome c-552/4" evidence="3">
    <location>
        <begin position="134"/>
        <end position="170"/>
    </location>
</feature>
<dbReference type="InterPro" id="IPR010177">
    <property type="entry name" value="Paired_CXXCH_1"/>
</dbReference>
<evidence type="ECO:0000313" key="5">
    <source>
        <dbReference type="Proteomes" id="UP000245125"/>
    </source>
</evidence>
<dbReference type="Pfam" id="PF09699">
    <property type="entry name" value="Paired_CXXCH_1"/>
    <property type="match status" value="2"/>
</dbReference>
<organism evidence="4 5">
    <name type="scientific">Candidatus Sulfobium mesophilum</name>
    <dbReference type="NCBI Taxonomy" id="2016548"/>
    <lineage>
        <taxon>Bacteria</taxon>
        <taxon>Pseudomonadati</taxon>
        <taxon>Nitrospirota</taxon>
        <taxon>Nitrospiria</taxon>
        <taxon>Nitrospirales</taxon>
        <taxon>Nitrospiraceae</taxon>
        <taxon>Candidatus Sulfobium</taxon>
    </lineage>
</organism>
<dbReference type="InterPro" id="IPR023155">
    <property type="entry name" value="Cyt_c-552/4"/>
</dbReference>
<gene>
    <name evidence="4" type="ORF">NBG4_1210002</name>
</gene>
<dbReference type="SUPFAM" id="SSF48695">
    <property type="entry name" value="Multiheme cytochromes"/>
    <property type="match status" value="1"/>
</dbReference>
<accession>A0A2U3QEJ6</accession>
<dbReference type="InterPro" id="IPR020015">
    <property type="entry name" value="Decahaem_cyt-c_DmsE"/>
</dbReference>
<dbReference type="PANTHER" id="PTHR35038">
    <property type="entry name" value="DISSIMILATORY SULFITE REDUCTASE SIRA"/>
    <property type="match status" value="1"/>
</dbReference>
<dbReference type="EMBL" id="OUUY01000026">
    <property type="protein sequence ID" value="SPP99851.1"/>
    <property type="molecule type" value="Genomic_DNA"/>
</dbReference>
<evidence type="ECO:0000256" key="1">
    <source>
        <dbReference type="ARBA" id="ARBA00022729"/>
    </source>
</evidence>
<name>A0A2U3QEJ6_9BACT</name>
<dbReference type="Gene3D" id="3.90.10.10">
    <property type="entry name" value="Cytochrome C3"/>
    <property type="match status" value="2"/>
</dbReference>
<dbReference type="NCBIfam" id="TIGR03508">
    <property type="entry name" value="decahem_SO"/>
    <property type="match status" value="1"/>
</dbReference>
<dbReference type="GO" id="GO:0016491">
    <property type="term" value="F:oxidoreductase activity"/>
    <property type="evidence" value="ECO:0007669"/>
    <property type="project" value="TreeGrafter"/>
</dbReference>
<feature type="domain" description="Doubled CXXCH motif" evidence="2">
    <location>
        <begin position="205"/>
        <end position="247"/>
    </location>
</feature>
<dbReference type="Proteomes" id="UP000245125">
    <property type="component" value="Unassembled WGS sequence"/>
</dbReference>
<dbReference type="InterPro" id="IPR051829">
    <property type="entry name" value="Multiheme_Cytochr_ET"/>
</dbReference>
<proteinExistence type="predicted"/>
<dbReference type="NCBIfam" id="TIGR01905">
    <property type="entry name" value="paired_CXXCH_1"/>
    <property type="match status" value="2"/>
</dbReference>
<reference evidence="5" key="1">
    <citation type="submission" date="2018-03" db="EMBL/GenBank/DDBJ databases">
        <authorList>
            <person name="Zecchin S."/>
        </authorList>
    </citation>
    <scope>NUCLEOTIDE SEQUENCE [LARGE SCALE GENOMIC DNA]</scope>
</reference>
<dbReference type="AlphaFoldDB" id="A0A2U3QEJ6"/>
<keyword evidence="1" id="KW-0732">Signal</keyword>
<dbReference type="PROSITE" id="PS51257">
    <property type="entry name" value="PROKAR_LIPOPROTEIN"/>
    <property type="match status" value="1"/>
</dbReference>
<keyword evidence="5" id="KW-1185">Reference proteome</keyword>
<dbReference type="PANTHER" id="PTHR35038:SF6">
    <property type="entry name" value="SURFACE LOCALIZED DECAHEME CYTOCHROME C LIPOPROTEIN"/>
    <property type="match status" value="1"/>
</dbReference>
<sequence>MVSLRSLLFFVIVPVIVISGCESLKSSRAILPIKEYELMIAGRFDANYVGTANCLAACHFHDKIRRDFDASTMGVQLSKKSGMPLVDCESCHGPGSLAIEGLTQEKVELDAREGKQTACDFRTLIDIRNLPAQARSLICLKCHTANATFNLHNWNASSHSLGDVSCSECHKVHAGPDLTVRLKDMVGMCENCHRDVQAEFALPSHHPIHEKRIFCVSCHDPHGTTSMRMLRKESIKETCTQCHAEKEGPFVFEHADTMEDCGTCHKPHGSVNNNLLTQQPPFLCLQCHSGHRTSGTSSAESKGAFYTRCTDCHSQIHGSDIPSPVGRRRFTQ</sequence>
<dbReference type="Pfam" id="PF13435">
    <property type="entry name" value="Cytochrome_C554"/>
    <property type="match status" value="1"/>
</dbReference>
<evidence type="ECO:0000259" key="2">
    <source>
        <dbReference type="Pfam" id="PF09699"/>
    </source>
</evidence>
<evidence type="ECO:0000259" key="3">
    <source>
        <dbReference type="Pfam" id="PF13435"/>
    </source>
</evidence>
<evidence type="ECO:0000313" key="4">
    <source>
        <dbReference type="EMBL" id="SPP99851.1"/>
    </source>
</evidence>
<dbReference type="OrthoDB" id="9783375at2"/>
<feature type="domain" description="Doubled CXXCH motif" evidence="2">
    <location>
        <begin position="256"/>
        <end position="291"/>
    </location>
</feature>
<protein>
    <submittedName>
        <fullName evidence="4">Cytochrome C family protein</fullName>
    </submittedName>
</protein>